<comment type="caution">
    <text evidence="1">The sequence shown here is derived from an EMBL/GenBank/DDBJ whole genome shotgun (WGS) entry which is preliminary data.</text>
</comment>
<name>A0ABD2N5A2_9CUCU</name>
<sequence>MKSRSRKIMSLVKINENRTEIVKGFQKYKKEYEEEYELRGTEVTHNGELVEGLVENEEYEIIDISRN</sequence>
<dbReference type="Proteomes" id="UP001516400">
    <property type="component" value="Unassembled WGS sequence"/>
</dbReference>
<reference evidence="1 2" key="1">
    <citation type="journal article" date="2021" name="BMC Biol.">
        <title>Horizontally acquired antibacterial genes associated with adaptive radiation of ladybird beetles.</title>
        <authorList>
            <person name="Li H.S."/>
            <person name="Tang X.F."/>
            <person name="Huang Y.H."/>
            <person name="Xu Z.Y."/>
            <person name="Chen M.L."/>
            <person name="Du X.Y."/>
            <person name="Qiu B.Y."/>
            <person name="Chen P.T."/>
            <person name="Zhang W."/>
            <person name="Slipinski A."/>
            <person name="Escalona H.E."/>
            <person name="Waterhouse R.M."/>
            <person name="Zwick A."/>
            <person name="Pang H."/>
        </authorList>
    </citation>
    <scope>NUCLEOTIDE SEQUENCE [LARGE SCALE GENOMIC DNA]</scope>
    <source>
        <strain evidence="1">SYSU2018</strain>
    </source>
</reference>
<organism evidence="1 2">
    <name type="scientific">Cryptolaemus montrouzieri</name>
    <dbReference type="NCBI Taxonomy" id="559131"/>
    <lineage>
        <taxon>Eukaryota</taxon>
        <taxon>Metazoa</taxon>
        <taxon>Ecdysozoa</taxon>
        <taxon>Arthropoda</taxon>
        <taxon>Hexapoda</taxon>
        <taxon>Insecta</taxon>
        <taxon>Pterygota</taxon>
        <taxon>Neoptera</taxon>
        <taxon>Endopterygota</taxon>
        <taxon>Coleoptera</taxon>
        <taxon>Polyphaga</taxon>
        <taxon>Cucujiformia</taxon>
        <taxon>Coccinelloidea</taxon>
        <taxon>Coccinellidae</taxon>
        <taxon>Scymninae</taxon>
        <taxon>Scymnini</taxon>
        <taxon>Cryptolaemus</taxon>
    </lineage>
</organism>
<dbReference type="EMBL" id="JABFTP020000062">
    <property type="protein sequence ID" value="KAL3273803.1"/>
    <property type="molecule type" value="Genomic_DNA"/>
</dbReference>
<accession>A0ABD2N5A2</accession>
<evidence type="ECO:0000313" key="2">
    <source>
        <dbReference type="Proteomes" id="UP001516400"/>
    </source>
</evidence>
<proteinExistence type="predicted"/>
<evidence type="ECO:0000313" key="1">
    <source>
        <dbReference type="EMBL" id="KAL3273803.1"/>
    </source>
</evidence>
<gene>
    <name evidence="1" type="ORF">HHI36_015231</name>
</gene>
<dbReference type="AlphaFoldDB" id="A0ABD2N5A2"/>
<keyword evidence="2" id="KW-1185">Reference proteome</keyword>
<protein>
    <submittedName>
        <fullName evidence="1">Uncharacterized protein</fullName>
    </submittedName>
</protein>